<dbReference type="Proteomes" id="UP000789570">
    <property type="component" value="Unassembled WGS sequence"/>
</dbReference>
<proteinExistence type="predicted"/>
<dbReference type="EMBL" id="CAJVPQ010002471">
    <property type="protein sequence ID" value="CAG8598392.1"/>
    <property type="molecule type" value="Genomic_DNA"/>
</dbReference>
<dbReference type="AlphaFoldDB" id="A0A9N9GCY7"/>
<sequence length="66" mass="7595">MHITVMLRVILISAQSRRSLIQICLKKQFLNVLSIIRNKLSIYDSIKGLVLRTIEISDLSDLLLED</sequence>
<name>A0A9N9GCY7_9GLOM</name>
<gene>
    <name evidence="1" type="ORF">FCALED_LOCUS8461</name>
</gene>
<evidence type="ECO:0000313" key="1">
    <source>
        <dbReference type="EMBL" id="CAG8598392.1"/>
    </source>
</evidence>
<reference evidence="1" key="1">
    <citation type="submission" date="2021-06" db="EMBL/GenBank/DDBJ databases">
        <authorList>
            <person name="Kallberg Y."/>
            <person name="Tangrot J."/>
            <person name="Rosling A."/>
        </authorList>
    </citation>
    <scope>NUCLEOTIDE SEQUENCE</scope>
    <source>
        <strain evidence="1">UK204</strain>
    </source>
</reference>
<comment type="caution">
    <text evidence="1">The sequence shown here is derived from an EMBL/GenBank/DDBJ whole genome shotgun (WGS) entry which is preliminary data.</text>
</comment>
<keyword evidence="2" id="KW-1185">Reference proteome</keyword>
<accession>A0A9N9GCY7</accession>
<protein>
    <submittedName>
        <fullName evidence="1">11509_t:CDS:1</fullName>
    </submittedName>
</protein>
<evidence type="ECO:0000313" key="2">
    <source>
        <dbReference type="Proteomes" id="UP000789570"/>
    </source>
</evidence>
<organism evidence="1 2">
    <name type="scientific">Funneliformis caledonium</name>
    <dbReference type="NCBI Taxonomy" id="1117310"/>
    <lineage>
        <taxon>Eukaryota</taxon>
        <taxon>Fungi</taxon>
        <taxon>Fungi incertae sedis</taxon>
        <taxon>Mucoromycota</taxon>
        <taxon>Glomeromycotina</taxon>
        <taxon>Glomeromycetes</taxon>
        <taxon>Glomerales</taxon>
        <taxon>Glomeraceae</taxon>
        <taxon>Funneliformis</taxon>
    </lineage>
</organism>